<evidence type="ECO:0000256" key="3">
    <source>
        <dbReference type="ARBA" id="ARBA00022892"/>
    </source>
</evidence>
<evidence type="ECO:0000313" key="4">
    <source>
        <dbReference type="EMBL" id="KAK2726378.1"/>
    </source>
</evidence>
<sequence length="140" mass="16512">MGTYHFLIVGQHEGLVYEMNFIGNQKDQQSFDEHRHLIHFVGHNSLDVINETRLSTNAMYLKTVDRFNEWFVSAFVTASHAKFIMLHDIKNDEGIKNFFNDAYEHYIKLCMNPFYNCKSYISSPSFDKKIQYLGRKFLAV</sequence>
<keyword evidence="5" id="KW-1185">Reference proteome</keyword>
<protein>
    <recommendedName>
        <fullName evidence="6">Trafficking protein particle complex subunit 2</fullName>
    </recommendedName>
</protein>
<organism evidence="4 5">
    <name type="scientific">Artemia franciscana</name>
    <name type="common">Brine shrimp</name>
    <name type="synonym">Artemia sanfranciscana</name>
    <dbReference type="NCBI Taxonomy" id="6661"/>
    <lineage>
        <taxon>Eukaryota</taxon>
        <taxon>Metazoa</taxon>
        <taxon>Ecdysozoa</taxon>
        <taxon>Arthropoda</taxon>
        <taxon>Crustacea</taxon>
        <taxon>Branchiopoda</taxon>
        <taxon>Anostraca</taxon>
        <taxon>Artemiidae</taxon>
        <taxon>Artemia</taxon>
    </lineage>
</organism>
<dbReference type="SUPFAM" id="SSF64356">
    <property type="entry name" value="SNARE-like"/>
    <property type="match status" value="1"/>
</dbReference>
<evidence type="ECO:0000256" key="1">
    <source>
        <dbReference type="ARBA" id="ARBA00004556"/>
    </source>
</evidence>
<proteinExistence type="inferred from homology"/>
<gene>
    <name evidence="4" type="ORF">QYM36_000723</name>
</gene>
<comment type="similarity">
    <text evidence="2">Belongs to the TRAPP small subunits family. Sedlin subfamily.</text>
</comment>
<name>A0AA88IDZ2_ARTSF</name>
<evidence type="ECO:0000313" key="5">
    <source>
        <dbReference type="Proteomes" id="UP001187531"/>
    </source>
</evidence>
<dbReference type="EMBL" id="JAVRJZ010000002">
    <property type="protein sequence ID" value="KAK2726378.1"/>
    <property type="molecule type" value="Genomic_DNA"/>
</dbReference>
<dbReference type="PANTHER" id="PTHR12403">
    <property type="entry name" value="TRAFFICKING PROTEIN PARTICLE COMPLEX SUBUNIT 2"/>
    <property type="match status" value="1"/>
</dbReference>
<dbReference type="CDD" id="cd14825">
    <property type="entry name" value="TRAPPC2_sedlin"/>
    <property type="match status" value="1"/>
</dbReference>
<evidence type="ECO:0000256" key="2">
    <source>
        <dbReference type="ARBA" id="ARBA00006626"/>
    </source>
</evidence>
<evidence type="ECO:0008006" key="6">
    <source>
        <dbReference type="Google" id="ProtNLM"/>
    </source>
</evidence>
<accession>A0AA88IDZ2</accession>
<dbReference type="GO" id="GO:0006888">
    <property type="term" value="P:endoplasmic reticulum to Golgi vesicle-mediated transport"/>
    <property type="evidence" value="ECO:0007669"/>
    <property type="project" value="InterPro"/>
</dbReference>
<dbReference type="GO" id="GO:0048471">
    <property type="term" value="C:perinuclear region of cytoplasm"/>
    <property type="evidence" value="ECO:0007669"/>
    <property type="project" value="UniProtKB-SubCell"/>
</dbReference>
<reference evidence="4" key="1">
    <citation type="submission" date="2023-07" db="EMBL/GenBank/DDBJ databases">
        <title>Chromosome-level genome assembly of Artemia franciscana.</title>
        <authorList>
            <person name="Jo E."/>
        </authorList>
    </citation>
    <scope>NUCLEOTIDE SEQUENCE</scope>
    <source>
        <tissue evidence="4">Whole body</tissue>
    </source>
</reference>
<dbReference type="InterPro" id="IPR011012">
    <property type="entry name" value="Longin-like_dom_sf"/>
</dbReference>
<dbReference type="Gene3D" id="3.30.450.70">
    <property type="match status" value="1"/>
</dbReference>
<dbReference type="Proteomes" id="UP001187531">
    <property type="component" value="Unassembled WGS sequence"/>
</dbReference>
<dbReference type="Pfam" id="PF04628">
    <property type="entry name" value="Sedlin_N"/>
    <property type="match status" value="1"/>
</dbReference>
<comment type="subcellular location">
    <subcellularLocation>
        <location evidence="1">Cytoplasm</location>
        <location evidence="1">Perinuclear region</location>
    </subcellularLocation>
</comment>
<comment type="caution">
    <text evidence="4">The sequence shown here is derived from an EMBL/GenBank/DDBJ whole genome shotgun (WGS) entry which is preliminary data.</text>
</comment>
<dbReference type="AlphaFoldDB" id="A0AA88IDZ2"/>
<dbReference type="InterPro" id="IPR006722">
    <property type="entry name" value="Sedlin"/>
</dbReference>
<keyword evidence="3" id="KW-0813">Transport</keyword>
<keyword evidence="3" id="KW-0931">ER-Golgi transport</keyword>